<protein>
    <submittedName>
        <fullName evidence="1">Uncharacterized protein</fullName>
    </submittedName>
</protein>
<keyword evidence="2" id="KW-1185">Reference proteome</keyword>
<gene>
    <name evidence="1" type="ORF">KP509_23G009400</name>
</gene>
<sequence>MADLGFCRSQLMKEIVARRKIWGKVNGNSIVGGKVRQCKRSSKMEIHFFVTTCWCRHSG</sequence>
<evidence type="ECO:0000313" key="1">
    <source>
        <dbReference type="EMBL" id="KAH7301042.1"/>
    </source>
</evidence>
<proteinExistence type="predicted"/>
<organism evidence="1 2">
    <name type="scientific">Ceratopteris richardii</name>
    <name type="common">Triangle waterfern</name>
    <dbReference type="NCBI Taxonomy" id="49495"/>
    <lineage>
        <taxon>Eukaryota</taxon>
        <taxon>Viridiplantae</taxon>
        <taxon>Streptophyta</taxon>
        <taxon>Embryophyta</taxon>
        <taxon>Tracheophyta</taxon>
        <taxon>Polypodiopsida</taxon>
        <taxon>Polypodiidae</taxon>
        <taxon>Polypodiales</taxon>
        <taxon>Pteridineae</taxon>
        <taxon>Pteridaceae</taxon>
        <taxon>Parkerioideae</taxon>
        <taxon>Ceratopteris</taxon>
    </lineage>
</organism>
<dbReference type="Proteomes" id="UP000825935">
    <property type="component" value="Chromosome 23"/>
</dbReference>
<accession>A0A8T2RXF8</accession>
<comment type="caution">
    <text evidence="1">The sequence shown here is derived from an EMBL/GenBank/DDBJ whole genome shotgun (WGS) entry which is preliminary data.</text>
</comment>
<name>A0A8T2RXF8_CERRI</name>
<dbReference type="EMBL" id="CM035428">
    <property type="protein sequence ID" value="KAH7301042.1"/>
    <property type="molecule type" value="Genomic_DNA"/>
</dbReference>
<dbReference type="AlphaFoldDB" id="A0A8T2RXF8"/>
<evidence type="ECO:0000313" key="2">
    <source>
        <dbReference type="Proteomes" id="UP000825935"/>
    </source>
</evidence>
<reference evidence="1 2" key="1">
    <citation type="submission" date="2021-08" db="EMBL/GenBank/DDBJ databases">
        <title>WGS assembly of Ceratopteris richardii.</title>
        <authorList>
            <person name="Marchant D.B."/>
            <person name="Chen G."/>
            <person name="Jenkins J."/>
            <person name="Shu S."/>
            <person name="Leebens-Mack J."/>
            <person name="Grimwood J."/>
            <person name="Schmutz J."/>
            <person name="Soltis P."/>
            <person name="Soltis D."/>
            <person name="Chen Z.-H."/>
        </authorList>
    </citation>
    <scope>NUCLEOTIDE SEQUENCE [LARGE SCALE GENOMIC DNA]</scope>
    <source>
        <strain evidence="1">Whitten #5841</strain>
        <tissue evidence="1">Leaf</tissue>
    </source>
</reference>